<evidence type="ECO:0000313" key="2">
    <source>
        <dbReference type="EMBL" id="PLW31633.1"/>
    </source>
</evidence>
<sequence length="592" mass="65159">MLTFRYDSGIVRSVLSSSINTSHTLNTNDIQVDTHVGNCSTQDANPSNQSDTLEEQRFCPNLGTQIGENKEDLREMLQDDEHPNNASDFPSRTRLGSDKLTDSEMERFLGLELTALCCASNAHTRRSRMTDAMKEELNQIYYDFQCDVVRLSIQNRVRHSLYFEHLGQNRRIQGGGKSWNNFQKYDPAAQRLYEQYGRDVGGAQVSALWASKSGQEKACYCDVGYVNSLQEVVTTPTNNTTSSSNATNTEAEPTNTETKTTNTEAEPTNAQTKRTIIPKKACLNGIIQTSNVSQQKTLTLVTDWVCKTEADMKSMAFFHQVKGFLVLASRHPKSPIFRKVGSPLGNGFLNMLALDDKTDAAAEFHTWVAAQAIQQKRGCNIVAKRVSRVKPTGDIRDQFRVGNLNNNVHVICVRLRELINIASGGKVQAAWPGIDCKEKLKAWKLSVTIDENDWGVTVDNIQRPLVEVAAGPDKAILACLGLNKVHVTYHGNETNDAEDARPRKRRATHKRKQAPDSTSIPNNADTSNSVVSGSNTNANEASNSISGSRTNANDASNSISASRTNANHASNTVSTSNTNAMLLSMAPAAQYH</sequence>
<gene>
    <name evidence="2" type="ORF">PCASD_17051</name>
</gene>
<comment type="caution">
    <text evidence="2">The sequence shown here is derived from an EMBL/GenBank/DDBJ whole genome shotgun (WGS) entry which is preliminary data.</text>
</comment>
<evidence type="ECO:0000313" key="3">
    <source>
        <dbReference type="Proteomes" id="UP000235392"/>
    </source>
</evidence>
<reference evidence="2 3" key="1">
    <citation type="submission" date="2017-11" db="EMBL/GenBank/DDBJ databases">
        <title>De novo assembly and phasing of dikaryotic genomes from two isolates of Puccinia coronata f. sp. avenae, the causal agent of oat crown rust.</title>
        <authorList>
            <person name="Miller M.E."/>
            <person name="Zhang Y."/>
            <person name="Omidvar V."/>
            <person name="Sperschneider J."/>
            <person name="Schwessinger B."/>
            <person name="Raley C."/>
            <person name="Palmer J.M."/>
            <person name="Garnica D."/>
            <person name="Upadhyaya N."/>
            <person name="Rathjen J."/>
            <person name="Taylor J.M."/>
            <person name="Park R.F."/>
            <person name="Dodds P.N."/>
            <person name="Hirsch C.D."/>
            <person name="Kianian S.F."/>
            <person name="Figueroa M."/>
        </authorList>
    </citation>
    <scope>NUCLEOTIDE SEQUENCE [LARGE SCALE GENOMIC DNA]</scope>
    <source>
        <strain evidence="2">12SD80</strain>
    </source>
</reference>
<dbReference type="EMBL" id="PGCI01000264">
    <property type="protein sequence ID" value="PLW31633.1"/>
    <property type="molecule type" value="Genomic_DNA"/>
</dbReference>
<dbReference type="Proteomes" id="UP000235392">
    <property type="component" value="Unassembled WGS sequence"/>
</dbReference>
<accession>A0A2N5U1M9</accession>
<feature type="compositionally biased region" description="Basic residues" evidence="1">
    <location>
        <begin position="502"/>
        <end position="512"/>
    </location>
</feature>
<feature type="compositionally biased region" description="Polar residues" evidence="1">
    <location>
        <begin position="515"/>
        <end position="525"/>
    </location>
</feature>
<feature type="compositionally biased region" description="Polar residues" evidence="1">
    <location>
        <begin position="563"/>
        <end position="573"/>
    </location>
</feature>
<feature type="compositionally biased region" description="Low complexity" evidence="1">
    <location>
        <begin position="551"/>
        <end position="562"/>
    </location>
</feature>
<feature type="compositionally biased region" description="Low complexity" evidence="1">
    <location>
        <begin position="526"/>
        <end position="539"/>
    </location>
</feature>
<feature type="compositionally biased region" description="Polar residues" evidence="1">
    <location>
        <begin position="540"/>
        <end position="550"/>
    </location>
</feature>
<feature type="region of interest" description="Disordered" evidence="1">
    <location>
        <begin position="493"/>
        <end position="573"/>
    </location>
</feature>
<name>A0A2N5U1M9_9BASI</name>
<protein>
    <submittedName>
        <fullName evidence="2">Uncharacterized protein</fullName>
    </submittedName>
</protein>
<proteinExistence type="predicted"/>
<feature type="region of interest" description="Disordered" evidence="1">
    <location>
        <begin position="235"/>
        <end position="270"/>
    </location>
</feature>
<dbReference type="AlphaFoldDB" id="A0A2N5U1M9"/>
<evidence type="ECO:0000256" key="1">
    <source>
        <dbReference type="SAM" id="MobiDB-lite"/>
    </source>
</evidence>
<organism evidence="2 3">
    <name type="scientific">Puccinia coronata f. sp. avenae</name>
    <dbReference type="NCBI Taxonomy" id="200324"/>
    <lineage>
        <taxon>Eukaryota</taxon>
        <taxon>Fungi</taxon>
        <taxon>Dikarya</taxon>
        <taxon>Basidiomycota</taxon>
        <taxon>Pucciniomycotina</taxon>
        <taxon>Pucciniomycetes</taxon>
        <taxon>Pucciniales</taxon>
        <taxon>Pucciniaceae</taxon>
        <taxon>Puccinia</taxon>
    </lineage>
</organism>